<evidence type="ECO:0000313" key="1">
    <source>
        <dbReference type="EMBL" id="KAG9392219.1"/>
    </source>
</evidence>
<dbReference type="Proteomes" id="UP000717585">
    <property type="component" value="Unassembled WGS sequence"/>
</dbReference>
<proteinExistence type="predicted"/>
<accession>A0A8J6B3J2</accession>
<evidence type="ECO:0000313" key="2">
    <source>
        <dbReference type="Proteomes" id="UP000717585"/>
    </source>
</evidence>
<dbReference type="OrthoDB" id="8068875at2759"/>
<protein>
    <submittedName>
        <fullName evidence="1">Uncharacterized protein</fullName>
    </submittedName>
</protein>
<comment type="caution">
    <text evidence="1">The sequence shown here is derived from an EMBL/GenBank/DDBJ whole genome shotgun (WGS) entry which is preliminary data.</text>
</comment>
<dbReference type="AlphaFoldDB" id="A0A8J6B3J2"/>
<dbReference type="EMBL" id="JAHDYR010000038">
    <property type="protein sequence ID" value="KAG9392219.1"/>
    <property type="molecule type" value="Genomic_DNA"/>
</dbReference>
<gene>
    <name evidence="1" type="ORF">J8273_5202</name>
</gene>
<name>A0A8J6B3J2_9EUKA</name>
<organism evidence="1 2">
    <name type="scientific">Carpediemonas membranifera</name>
    <dbReference type="NCBI Taxonomy" id="201153"/>
    <lineage>
        <taxon>Eukaryota</taxon>
        <taxon>Metamonada</taxon>
        <taxon>Carpediemonas-like organisms</taxon>
        <taxon>Carpediemonas</taxon>
    </lineage>
</organism>
<sequence length="139" mass="15078">MDASETTPKDTREVRRDPSPLWFLCKKTAFTHRAAEADSTSFVPLYAGRAFHTGCLAVPPVVALHGSLNTGVAVTAKSVFRWGGAWCPTVAPSGGVGAYERRLRPWHRNELVTAVFVSQPDHRVNPGQVMSSPGTTMTE</sequence>
<keyword evidence="2" id="KW-1185">Reference proteome</keyword>
<reference evidence="1" key="1">
    <citation type="submission" date="2021-05" db="EMBL/GenBank/DDBJ databases">
        <title>A free-living protist that lacks canonical eukaryotic 1 DNA replication and segregation systems.</title>
        <authorList>
            <person name="Salas-Leiva D.E."/>
            <person name="Tromer E.C."/>
            <person name="Curtis B.A."/>
            <person name="Jerlstrom-Hultqvist J."/>
            <person name="Kolisko M."/>
            <person name="Yi Z."/>
            <person name="Salas-Leiva J.S."/>
            <person name="Gallot-Lavallee L."/>
            <person name="Kops G.J.P.L."/>
            <person name="Archibald J.M."/>
            <person name="Simpson A.G.B."/>
            <person name="Roger A.J."/>
        </authorList>
    </citation>
    <scope>NUCLEOTIDE SEQUENCE</scope>
    <source>
        <strain evidence="1">BICM</strain>
    </source>
</reference>